<keyword evidence="2" id="KW-0472">Membrane</keyword>
<organism evidence="3 4">
    <name type="scientific">Emiliania huxleyi (strain CCMP1516)</name>
    <dbReference type="NCBI Taxonomy" id="280463"/>
    <lineage>
        <taxon>Eukaryota</taxon>
        <taxon>Haptista</taxon>
        <taxon>Haptophyta</taxon>
        <taxon>Prymnesiophyceae</taxon>
        <taxon>Isochrysidales</taxon>
        <taxon>Noelaerhabdaceae</taxon>
        <taxon>Emiliania</taxon>
    </lineage>
</organism>
<dbReference type="HOGENOM" id="CLU_1268960_0_0_1"/>
<dbReference type="Proteomes" id="UP000013827">
    <property type="component" value="Unassembled WGS sequence"/>
</dbReference>
<name>A0A0D3K121_EMIH1</name>
<keyword evidence="2" id="KW-0812">Transmembrane</keyword>
<sequence length="218" mass="23445">MIERSKAASPTKRLRSSLRAFGPDGAFREGLRSAFDLEPSDVGPLRLSALGGCAVIAAYGIASPLLEVVALSLGMDLLPLVDVGQTLLVFAVNPLYQYAQRWVLPTQLIGIAYRVIATLLLALSALAASWPHSRAVAYCLAVYGGIVALYPPVLYDSFLASEVRQRESERRRQGGGMHRARGKDVERRGIPRYRPGHEAGVEVVGGDELDSWTGGASV</sequence>
<dbReference type="EnsemblProtists" id="EOD29456">
    <property type="protein sequence ID" value="EOD29456"/>
    <property type="gene ID" value="EMIHUDRAFT_233955"/>
</dbReference>
<dbReference type="RefSeq" id="XP_005781885.1">
    <property type="nucleotide sequence ID" value="XM_005781828.1"/>
</dbReference>
<evidence type="ECO:0000313" key="4">
    <source>
        <dbReference type="Proteomes" id="UP000013827"/>
    </source>
</evidence>
<feature type="region of interest" description="Disordered" evidence="1">
    <location>
        <begin position="167"/>
        <end position="198"/>
    </location>
</feature>
<feature type="transmembrane region" description="Helical" evidence="2">
    <location>
        <begin position="135"/>
        <end position="155"/>
    </location>
</feature>
<evidence type="ECO:0000256" key="2">
    <source>
        <dbReference type="SAM" id="Phobius"/>
    </source>
</evidence>
<reference evidence="3" key="2">
    <citation type="submission" date="2024-10" db="UniProtKB">
        <authorList>
            <consortium name="EnsemblProtists"/>
        </authorList>
    </citation>
    <scope>IDENTIFICATION</scope>
</reference>
<evidence type="ECO:0000256" key="1">
    <source>
        <dbReference type="SAM" id="MobiDB-lite"/>
    </source>
</evidence>
<feature type="compositionally biased region" description="Basic and acidic residues" evidence="1">
    <location>
        <begin position="182"/>
        <end position="198"/>
    </location>
</feature>
<dbReference type="KEGG" id="ehx:EMIHUDRAFT_233955"/>
<dbReference type="GeneID" id="17274728"/>
<feature type="transmembrane region" description="Helical" evidence="2">
    <location>
        <begin position="108"/>
        <end position="129"/>
    </location>
</feature>
<keyword evidence="4" id="KW-1185">Reference proteome</keyword>
<keyword evidence="2" id="KW-1133">Transmembrane helix</keyword>
<protein>
    <submittedName>
        <fullName evidence="3">Uncharacterized protein</fullName>
    </submittedName>
</protein>
<reference evidence="4" key="1">
    <citation type="journal article" date="2013" name="Nature">
        <title>Pan genome of the phytoplankton Emiliania underpins its global distribution.</title>
        <authorList>
            <person name="Read B.A."/>
            <person name="Kegel J."/>
            <person name="Klute M.J."/>
            <person name="Kuo A."/>
            <person name="Lefebvre S.C."/>
            <person name="Maumus F."/>
            <person name="Mayer C."/>
            <person name="Miller J."/>
            <person name="Monier A."/>
            <person name="Salamov A."/>
            <person name="Young J."/>
            <person name="Aguilar M."/>
            <person name="Claverie J.M."/>
            <person name="Frickenhaus S."/>
            <person name="Gonzalez K."/>
            <person name="Herman E.K."/>
            <person name="Lin Y.C."/>
            <person name="Napier J."/>
            <person name="Ogata H."/>
            <person name="Sarno A.F."/>
            <person name="Shmutz J."/>
            <person name="Schroeder D."/>
            <person name="de Vargas C."/>
            <person name="Verret F."/>
            <person name="von Dassow P."/>
            <person name="Valentin K."/>
            <person name="Van de Peer Y."/>
            <person name="Wheeler G."/>
            <person name="Dacks J.B."/>
            <person name="Delwiche C.F."/>
            <person name="Dyhrman S.T."/>
            <person name="Glockner G."/>
            <person name="John U."/>
            <person name="Richards T."/>
            <person name="Worden A.Z."/>
            <person name="Zhang X."/>
            <person name="Grigoriev I.V."/>
            <person name="Allen A.E."/>
            <person name="Bidle K."/>
            <person name="Borodovsky M."/>
            <person name="Bowler C."/>
            <person name="Brownlee C."/>
            <person name="Cock J.M."/>
            <person name="Elias M."/>
            <person name="Gladyshev V.N."/>
            <person name="Groth M."/>
            <person name="Guda C."/>
            <person name="Hadaegh A."/>
            <person name="Iglesias-Rodriguez M.D."/>
            <person name="Jenkins J."/>
            <person name="Jones B.M."/>
            <person name="Lawson T."/>
            <person name="Leese F."/>
            <person name="Lindquist E."/>
            <person name="Lobanov A."/>
            <person name="Lomsadze A."/>
            <person name="Malik S.B."/>
            <person name="Marsh M.E."/>
            <person name="Mackinder L."/>
            <person name="Mock T."/>
            <person name="Mueller-Roeber B."/>
            <person name="Pagarete A."/>
            <person name="Parker M."/>
            <person name="Probert I."/>
            <person name="Quesneville H."/>
            <person name="Raines C."/>
            <person name="Rensing S.A."/>
            <person name="Riano-Pachon D.M."/>
            <person name="Richier S."/>
            <person name="Rokitta S."/>
            <person name="Shiraiwa Y."/>
            <person name="Soanes D.M."/>
            <person name="van der Giezen M."/>
            <person name="Wahlund T.M."/>
            <person name="Williams B."/>
            <person name="Wilson W."/>
            <person name="Wolfe G."/>
            <person name="Wurch L.L."/>
        </authorList>
    </citation>
    <scope>NUCLEOTIDE SEQUENCE</scope>
</reference>
<dbReference type="PaxDb" id="2903-EOD29456"/>
<dbReference type="AlphaFoldDB" id="A0A0D3K121"/>
<proteinExistence type="predicted"/>
<evidence type="ECO:0000313" key="3">
    <source>
        <dbReference type="EnsemblProtists" id="EOD29456"/>
    </source>
</evidence>
<accession>A0A0D3K121</accession>